<gene>
    <name evidence="2" type="ORF">XM47_10490</name>
</gene>
<evidence type="ECO:0000313" key="3">
    <source>
        <dbReference type="Proteomes" id="UP000037600"/>
    </source>
</evidence>
<accession>A0A0J8GWU5</accession>
<keyword evidence="3" id="KW-1185">Reference proteome</keyword>
<evidence type="ECO:0000259" key="1">
    <source>
        <dbReference type="Pfam" id="PF19480"/>
    </source>
</evidence>
<dbReference type="Gene3D" id="2.60.120.10">
    <property type="entry name" value="Jelly Rolls"/>
    <property type="match status" value="1"/>
</dbReference>
<dbReference type="NCBIfam" id="TIGR04366">
    <property type="entry name" value="cupin_WbuC"/>
    <property type="match status" value="1"/>
</dbReference>
<dbReference type="PATRIC" id="fig|1513271.3.peg.2135"/>
<dbReference type="Pfam" id="PF19480">
    <property type="entry name" value="DUF6016"/>
    <property type="match status" value="1"/>
</dbReference>
<dbReference type="GO" id="GO:0006094">
    <property type="term" value="P:gluconeogenesis"/>
    <property type="evidence" value="ECO:0007669"/>
    <property type="project" value="UniProtKB-KW"/>
</dbReference>
<dbReference type="InterPro" id="IPR014710">
    <property type="entry name" value="RmlC-like_jellyroll"/>
</dbReference>
<dbReference type="GO" id="GO:0005737">
    <property type="term" value="C:cytoplasm"/>
    <property type="evidence" value="ECO:0007669"/>
    <property type="project" value="InterPro"/>
</dbReference>
<dbReference type="GO" id="GO:0004347">
    <property type="term" value="F:glucose-6-phosphate isomerase activity"/>
    <property type="evidence" value="ECO:0007669"/>
    <property type="project" value="UniProtKB-EC"/>
</dbReference>
<proteinExistence type="predicted"/>
<dbReference type="InterPro" id="IPR046058">
    <property type="entry name" value="WbuC_cupin"/>
</dbReference>
<dbReference type="AlphaFoldDB" id="A0A0J8GWU5"/>
<dbReference type="Proteomes" id="UP000037600">
    <property type="component" value="Unassembled WGS sequence"/>
</dbReference>
<dbReference type="GO" id="GO:0006096">
    <property type="term" value="P:glycolytic process"/>
    <property type="evidence" value="ECO:0007669"/>
    <property type="project" value="UniProtKB-UniPathway"/>
</dbReference>
<dbReference type="UniPathway" id="UPA00109">
    <property type="reaction ID" value="UER00181"/>
</dbReference>
<dbReference type="STRING" id="1513271.XM47_10490"/>
<sequence length="163" mass="18168">MIMKLFNSDFFKPLIAQSQDSARRRSNTNLHQGPNDAVQRLFIAMEPDSYVRPHKHKEANKWEFFFVVKGSLLFITYTPEGIVTDKVILTAGGENQGLEIPPNVWHSTVALESETVFFEVKEGPYIATDDKGFAAWSPAEGDASVAGYINKLKTVEIGESACL</sequence>
<dbReference type="EMBL" id="LAZL01000015">
    <property type="protein sequence ID" value="KMT65158.1"/>
    <property type="molecule type" value="Genomic_DNA"/>
</dbReference>
<name>A0A0J8GWU5_9ALTE</name>
<dbReference type="InterPro" id="IPR027565">
    <property type="entry name" value="Cupin_WbuC"/>
</dbReference>
<evidence type="ECO:0000313" key="2">
    <source>
        <dbReference type="EMBL" id="KMT65158.1"/>
    </source>
</evidence>
<dbReference type="SUPFAM" id="SSF51182">
    <property type="entry name" value="RmlC-like cupins"/>
    <property type="match status" value="1"/>
</dbReference>
<reference evidence="2 3" key="1">
    <citation type="submission" date="2015-04" db="EMBL/GenBank/DDBJ databases">
        <title>Draft Genome Sequence of the Novel Agar-Digesting Marine Bacterium Q1.</title>
        <authorList>
            <person name="Li Y."/>
            <person name="Li D."/>
            <person name="Chen G."/>
            <person name="Du Z."/>
        </authorList>
    </citation>
    <scope>NUCLEOTIDE SEQUENCE [LARGE SCALE GENOMIC DNA]</scope>
    <source>
        <strain evidence="2 3">Q1</strain>
    </source>
</reference>
<organism evidence="2 3">
    <name type="scientific">Catenovulum maritimum</name>
    <dbReference type="NCBI Taxonomy" id="1513271"/>
    <lineage>
        <taxon>Bacteria</taxon>
        <taxon>Pseudomonadati</taxon>
        <taxon>Pseudomonadota</taxon>
        <taxon>Gammaproteobacteria</taxon>
        <taxon>Alteromonadales</taxon>
        <taxon>Alteromonadaceae</taxon>
        <taxon>Catenovulum</taxon>
    </lineage>
</organism>
<dbReference type="CDD" id="cd07005">
    <property type="entry name" value="cupin_WbuC-like"/>
    <property type="match status" value="1"/>
</dbReference>
<feature type="domain" description="Cupin fold metalloprotein WbuC cupin" evidence="1">
    <location>
        <begin position="7"/>
        <end position="89"/>
    </location>
</feature>
<comment type="caution">
    <text evidence="2">The sequence shown here is derived from an EMBL/GenBank/DDBJ whole genome shotgun (WGS) entry which is preliminary data.</text>
</comment>
<dbReference type="InterPro" id="IPR011051">
    <property type="entry name" value="RmlC_Cupin_sf"/>
</dbReference>
<protein>
    <recommendedName>
        <fullName evidence="1">Cupin fold metalloprotein WbuC cupin domain-containing protein</fullName>
    </recommendedName>
</protein>